<dbReference type="PANTHER" id="PTHR42731:SF5">
    <property type="entry name" value="RADICAL SAM DOMAIN PROTEIN"/>
    <property type="match status" value="1"/>
</dbReference>
<name>A0A6H1WUS9_9BACT</name>
<dbReference type="InterPro" id="IPR006638">
    <property type="entry name" value="Elp3/MiaA/NifB-like_rSAM"/>
</dbReference>
<dbReference type="Gene3D" id="3.80.30.20">
    <property type="entry name" value="tm_1862 like domain"/>
    <property type="match status" value="1"/>
</dbReference>
<proteinExistence type="predicted"/>
<dbReference type="InterPro" id="IPR045784">
    <property type="entry name" value="Radical_SAM_N2"/>
</dbReference>
<dbReference type="GO" id="GO:0051536">
    <property type="term" value="F:iron-sulfur cluster binding"/>
    <property type="evidence" value="ECO:0007669"/>
    <property type="project" value="InterPro"/>
</dbReference>
<reference evidence="2 3" key="1">
    <citation type="submission" date="2019-08" db="EMBL/GenBank/DDBJ databases">
        <title>Complete genome sequence of Thermosulfurimonas marina SU872T, an anaerobic thermophilic chemolithoautotrophic bacterium isolated from a shallow marine hydrothermal vent.</title>
        <authorList>
            <person name="Allioux M."/>
            <person name="Jebbar M."/>
            <person name="Slobodkina G."/>
            <person name="Slobodkin A."/>
            <person name="Moalic Y."/>
            <person name="Frolova A."/>
            <person name="Shao Z."/>
            <person name="Alain K."/>
        </authorList>
    </citation>
    <scope>NUCLEOTIDE SEQUENCE [LARGE SCALE GENOMIC DNA]</scope>
    <source>
        <strain evidence="2 3">SU872</strain>
    </source>
</reference>
<dbReference type="SMART" id="SM00729">
    <property type="entry name" value="Elp3"/>
    <property type="match status" value="1"/>
</dbReference>
<organism evidence="2 3">
    <name type="scientific">Thermosulfurimonas marina</name>
    <dbReference type="NCBI Taxonomy" id="2047767"/>
    <lineage>
        <taxon>Bacteria</taxon>
        <taxon>Pseudomonadati</taxon>
        <taxon>Thermodesulfobacteriota</taxon>
        <taxon>Thermodesulfobacteria</taxon>
        <taxon>Thermodesulfobacteriales</taxon>
        <taxon>Thermodesulfobacteriaceae</taxon>
        <taxon>Thermosulfurimonas</taxon>
    </lineage>
</organism>
<feature type="domain" description="Radical SAM core" evidence="1">
    <location>
        <begin position="199"/>
        <end position="421"/>
    </location>
</feature>
<dbReference type="PANTHER" id="PTHR42731">
    <property type="entry name" value="SLL1084 PROTEIN"/>
    <property type="match status" value="1"/>
</dbReference>
<protein>
    <submittedName>
        <fullName evidence="2">Radical SAM protein</fullName>
    </submittedName>
</protein>
<evidence type="ECO:0000259" key="1">
    <source>
        <dbReference type="PROSITE" id="PS51918"/>
    </source>
</evidence>
<keyword evidence="3" id="KW-1185">Reference proteome</keyword>
<dbReference type="AlphaFoldDB" id="A0A6H1WUS9"/>
<dbReference type="RefSeq" id="WP_168720280.1">
    <property type="nucleotide sequence ID" value="NZ_CP042909.1"/>
</dbReference>
<dbReference type="InterPro" id="IPR023404">
    <property type="entry name" value="rSAM_horseshoe"/>
</dbReference>
<dbReference type="GO" id="GO:0003824">
    <property type="term" value="F:catalytic activity"/>
    <property type="evidence" value="ECO:0007669"/>
    <property type="project" value="InterPro"/>
</dbReference>
<dbReference type="SFLD" id="SFLDS00029">
    <property type="entry name" value="Radical_SAM"/>
    <property type="match status" value="1"/>
</dbReference>
<gene>
    <name evidence="2" type="ORF">FVE67_09085</name>
</gene>
<dbReference type="InterPro" id="IPR007197">
    <property type="entry name" value="rSAM"/>
</dbReference>
<dbReference type="SFLD" id="SFLDG01082">
    <property type="entry name" value="B12-binding_domain_containing"/>
    <property type="match status" value="1"/>
</dbReference>
<evidence type="ECO:0000313" key="3">
    <source>
        <dbReference type="Proteomes" id="UP000501253"/>
    </source>
</evidence>
<dbReference type="Pfam" id="PF19864">
    <property type="entry name" value="Radical_SAM_N2"/>
    <property type="match status" value="1"/>
</dbReference>
<accession>A0A6H1WUS9</accession>
<dbReference type="PROSITE" id="PS51918">
    <property type="entry name" value="RADICAL_SAM"/>
    <property type="match status" value="1"/>
</dbReference>
<dbReference type="KEGG" id="tmai:FVE67_09085"/>
<evidence type="ECO:0000313" key="2">
    <source>
        <dbReference type="EMBL" id="QJA06931.1"/>
    </source>
</evidence>
<dbReference type="InterPro" id="IPR058240">
    <property type="entry name" value="rSAM_sf"/>
</dbReference>
<dbReference type="Proteomes" id="UP000501253">
    <property type="component" value="Chromosome"/>
</dbReference>
<dbReference type="EMBL" id="CP042909">
    <property type="protein sequence ID" value="QJA06931.1"/>
    <property type="molecule type" value="Genomic_DNA"/>
</dbReference>
<dbReference type="Pfam" id="PF04055">
    <property type="entry name" value="Radical_SAM"/>
    <property type="match status" value="1"/>
</dbReference>
<sequence length="526" mass="58452">MRAPAERGTIRKKWRGRVPVALVFPNTYRVGMANLGFLALYEALNACPEIVCERVFWEKGLSRVRSVESERPLTDFKVVLASVPFEGDFPRLLEILFKGGLGLFPPERKIPVVVGGIATWLNPRPLFPFVEAFLLAELEALGEALPQALLAADRGRKALLEALSALPGFLCPEGPFPARLVRAPRLPKPLLSHLLSPEAEFGPCQLLEVVRGCGQGCRFCAAGFLYRPPRRPPAQALWKALEEILPEAKVGLIGLEFAAQGTVRSLIKTLLERGHSVSFSSLRVDALSPEVAPLFRETRTLTLAVEAGTERLRRILNKHLPDEVLWDTAARLPKFHPPNLKIYFMVGLPGETEEDLSALVATALKIKSLSKKRVTVTLSPFVPKPWTPFQWTAFEKLPRLEKKLFRLRKALAAQGIKVGGESLREARLQALLSRGDERLAGILSALAQGKSLSQALRRLPLPEEAFLGERSLEETLPWEEVVETGLSRKFLEEEWHKALQEEESPPCPARRSCRRCGACLFLYGSA</sequence>
<dbReference type="SUPFAM" id="SSF102114">
    <property type="entry name" value="Radical SAM enzymes"/>
    <property type="match status" value="1"/>
</dbReference>